<organism evidence="1 2">
    <name type="scientific">Pseudoxanthomonas composti</name>
    <dbReference type="NCBI Taxonomy" id="2137479"/>
    <lineage>
        <taxon>Bacteria</taxon>
        <taxon>Pseudomonadati</taxon>
        <taxon>Pseudomonadota</taxon>
        <taxon>Gammaproteobacteria</taxon>
        <taxon>Lysobacterales</taxon>
        <taxon>Lysobacteraceae</taxon>
        <taxon>Pseudoxanthomonas</taxon>
    </lineage>
</organism>
<proteinExistence type="predicted"/>
<comment type="caution">
    <text evidence="1">The sequence shown here is derived from an EMBL/GenBank/DDBJ whole genome shotgun (WGS) entry which is preliminary data.</text>
</comment>
<dbReference type="Proteomes" id="UP000289784">
    <property type="component" value="Unassembled WGS sequence"/>
</dbReference>
<gene>
    <name evidence="1" type="ORF">EPA99_00500</name>
</gene>
<keyword evidence="2" id="KW-1185">Reference proteome</keyword>
<protein>
    <submittedName>
        <fullName evidence="1">Uncharacterized protein</fullName>
    </submittedName>
</protein>
<evidence type="ECO:0000313" key="1">
    <source>
        <dbReference type="EMBL" id="RXR08347.1"/>
    </source>
</evidence>
<dbReference type="EMBL" id="SAWZ01000001">
    <property type="protein sequence ID" value="RXR08347.1"/>
    <property type="molecule type" value="Genomic_DNA"/>
</dbReference>
<sequence>MGLWQFPGMPVSLASKWLFSVAILFLLGIMPLSARAGVQIGANDGAADDARWVLAMLAEKETDPEGDLEDPQDPPTPYDFAGFDDHATLWYMGALHTGLALHAYDSRREPQRASLTPTPGHRPPIA</sequence>
<name>A0A4Q1JYW3_9GAMM</name>
<accession>A0A4Q1JYW3</accession>
<dbReference type="RefSeq" id="WP_129469240.1">
    <property type="nucleotide sequence ID" value="NZ_SAWZ01000001.1"/>
</dbReference>
<reference evidence="1 2" key="1">
    <citation type="submission" date="2019-01" db="EMBL/GenBank/DDBJ databases">
        <title>Pseudoxanthomonas composti sp. nov., isolated from compost.</title>
        <authorList>
            <person name="Yang G."/>
        </authorList>
    </citation>
    <scope>NUCLEOTIDE SEQUENCE [LARGE SCALE GENOMIC DNA]</scope>
    <source>
        <strain evidence="1 2">GSS15</strain>
    </source>
</reference>
<dbReference type="AlphaFoldDB" id="A0A4Q1JYW3"/>
<evidence type="ECO:0000313" key="2">
    <source>
        <dbReference type="Proteomes" id="UP000289784"/>
    </source>
</evidence>